<dbReference type="EMBL" id="QDEB01003640">
    <property type="protein sequence ID" value="RZC42917.1"/>
    <property type="molecule type" value="Genomic_DNA"/>
</dbReference>
<evidence type="ECO:0000256" key="8">
    <source>
        <dbReference type="ARBA" id="ARBA00022824"/>
    </source>
</evidence>
<dbReference type="InterPro" id="IPR048024">
    <property type="entry name" value="Fxna-like_M28_dom"/>
</dbReference>
<dbReference type="GO" id="GO:0006508">
    <property type="term" value="P:proteolysis"/>
    <property type="evidence" value="ECO:0007669"/>
    <property type="project" value="UniProtKB-KW"/>
</dbReference>
<keyword evidence="10 15" id="KW-1133">Transmembrane helix</keyword>
<feature type="transmembrane region" description="Helical" evidence="15">
    <location>
        <begin position="400"/>
        <end position="425"/>
    </location>
</feature>
<keyword evidence="6" id="KW-0479">Metal-binding</keyword>
<evidence type="ECO:0000313" key="19">
    <source>
        <dbReference type="EMBL" id="RZC42917.1"/>
    </source>
</evidence>
<evidence type="ECO:0000256" key="1">
    <source>
        <dbReference type="ARBA" id="ARBA00001947"/>
    </source>
</evidence>
<evidence type="ECO:0000256" key="2">
    <source>
        <dbReference type="ARBA" id="ARBA00004477"/>
    </source>
</evidence>
<feature type="domain" description="Endoplasmic reticulum metallopeptidase 1-like C-terminal" evidence="17">
    <location>
        <begin position="550"/>
        <end position="780"/>
    </location>
</feature>
<feature type="transmembrane region" description="Helical" evidence="15">
    <location>
        <begin position="368"/>
        <end position="388"/>
    </location>
</feature>
<dbReference type="Pfam" id="PF04389">
    <property type="entry name" value="Peptidase_M28"/>
    <property type="match status" value="1"/>
</dbReference>
<feature type="transmembrane region" description="Helical" evidence="15">
    <location>
        <begin position="519"/>
        <end position="541"/>
    </location>
</feature>
<proteinExistence type="inferred from homology"/>
<evidence type="ECO:0000256" key="3">
    <source>
        <dbReference type="ARBA" id="ARBA00010918"/>
    </source>
</evidence>
<evidence type="ECO:0000259" key="16">
    <source>
        <dbReference type="Pfam" id="PF04389"/>
    </source>
</evidence>
<keyword evidence="12 15" id="KW-0472">Membrane</keyword>
<dbReference type="InterPro" id="IPR007484">
    <property type="entry name" value="Peptidase_M28"/>
</dbReference>
<keyword evidence="7" id="KW-0378">Hydrolase</keyword>
<comment type="subcellular location">
    <subcellularLocation>
        <location evidence="2">Endoplasmic reticulum membrane</location>
        <topology evidence="2">Multi-pass membrane protein</topology>
    </subcellularLocation>
</comment>
<dbReference type="Proteomes" id="UP000292052">
    <property type="component" value="Unassembled WGS sequence"/>
</dbReference>
<keyword evidence="8" id="KW-0256">Endoplasmic reticulum</keyword>
<dbReference type="InterPro" id="IPR045175">
    <property type="entry name" value="M28_fam"/>
</dbReference>
<keyword evidence="5 15" id="KW-0812">Transmembrane</keyword>
<dbReference type="AlphaFoldDB" id="A0A482WDK8"/>
<keyword evidence="13" id="KW-0325">Glycoprotein</keyword>
<evidence type="ECO:0000256" key="11">
    <source>
        <dbReference type="ARBA" id="ARBA00023049"/>
    </source>
</evidence>
<reference evidence="19 20" key="1">
    <citation type="submission" date="2017-03" db="EMBL/GenBank/DDBJ databases">
        <title>Genome of the blue death feigning beetle - Asbolus verrucosus.</title>
        <authorList>
            <person name="Rider S.D."/>
        </authorList>
    </citation>
    <scope>NUCLEOTIDE SEQUENCE [LARGE SCALE GENOMIC DNA]</scope>
    <source>
        <strain evidence="19">Butters</strain>
        <tissue evidence="19">Head and leg muscle</tissue>
    </source>
</reference>
<dbReference type="CDD" id="cd03875">
    <property type="entry name" value="M28_Fxna_like"/>
    <property type="match status" value="1"/>
</dbReference>
<dbReference type="SUPFAM" id="SSF53187">
    <property type="entry name" value="Zn-dependent exopeptidases"/>
    <property type="match status" value="1"/>
</dbReference>
<dbReference type="PANTHER" id="PTHR12147">
    <property type="entry name" value="METALLOPEPTIDASE M28 FAMILY MEMBER"/>
    <property type="match status" value="1"/>
</dbReference>
<comment type="caution">
    <text evidence="19">The sequence shown here is derived from an EMBL/GenBank/DDBJ whole genome shotgun (WGS) entry which is preliminary data.</text>
</comment>
<feature type="domain" description="Endoplasmic reticulum metallopeptidase 1/1-A TM" evidence="18">
    <location>
        <begin position="451"/>
        <end position="535"/>
    </location>
</feature>
<feature type="transmembrane region" description="Helical" evidence="15">
    <location>
        <begin position="32"/>
        <end position="54"/>
    </location>
</feature>
<evidence type="ECO:0000256" key="10">
    <source>
        <dbReference type="ARBA" id="ARBA00022989"/>
    </source>
</evidence>
<dbReference type="GO" id="GO:0008235">
    <property type="term" value="F:metalloexopeptidase activity"/>
    <property type="evidence" value="ECO:0007669"/>
    <property type="project" value="InterPro"/>
</dbReference>
<dbReference type="InterPro" id="IPR053974">
    <property type="entry name" value="ERMP1_1-A_TM"/>
</dbReference>
<dbReference type="OrthoDB" id="76293at2759"/>
<dbReference type="STRING" id="1661398.A0A482WDK8"/>
<evidence type="ECO:0000256" key="5">
    <source>
        <dbReference type="ARBA" id="ARBA00022692"/>
    </source>
</evidence>
<dbReference type="Gene3D" id="3.40.630.10">
    <property type="entry name" value="Zn peptidases"/>
    <property type="match status" value="1"/>
</dbReference>
<dbReference type="FunFam" id="3.40.630.10:FF:000008">
    <property type="entry name" value="Endoplasmic reticulum metallopeptidase 1"/>
    <property type="match status" value="1"/>
</dbReference>
<comment type="cofactor">
    <cofactor evidence="1">
        <name>Zn(2+)</name>
        <dbReference type="ChEBI" id="CHEBI:29105"/>
    </cofactor>
</comment>
<evidence type="ECO:0000256" key="13">
    <source>
        <dbReference type="ARBA" id="ARBA00023180"/>
    </source>
</evidence>
<dbReference type="GO" id="GO:0046872">
    <property type="term" value="F:metal ion binding"/>
    <property type="evidence" value="ECO:0007669"/>
    <property type="project" value="UniProtKB-KW"/>
</dbReference>
<dbReference type="InterPro" id="IPR053973">
    <property type="entry name" value="ERMP1-like_C"/>
</dbReference>
<evidence type="ECO:0000256" key="15">
    <source>
        <dbReference type="SAM" id="Phobius"/>
    </source>
</evidence>
<name>A0A482WDK8_ASBVE</name>
<evidence type="ECO:0000313" key="20">
    <source>
        <dbReference type="Proteomes" id="UP000292052"/>
    </source>
</evidence>
<dbReference type="Pfam" id="PF22249">
    <property type="entry name" value="ERMP1-TM"/>
    <property type="match status" value="1"/>
</dbReference>
<keyword evidence="11" id="KW-0482">Metalloprotease</keyword>
<keyword evidence="9" id="KW-0862">Zinc</keyword>
<comment type="similarity">
    <text evidence="3">Belongs to the peptidase M28 family.</text>
</comment>
<protein>
    <recommendedName>
        <fullName evidence="14">FXNA-like protease</fullName>
    </recommendedName>
</protein>
<evidence type="ECO:0000256" key="7">
    <source>
        <dbReference type="ARBA" id="ARBA00022801"/>
    </source>
</evidence>
<evidence type="ECO:0000259" key="18">
    <source>
        <dbReference type="Pfam" id="PF22249"/>
    </source>
</evidence>
<evidence type="ECO:0000256" key="6">
    <source>
        <dbReference type="ARBA" id="ARBA00022723"/>
    </source>
</evidence>
<sequence length="782" mass="87365">MRRRADFVMDDNAEDTINLDGSRKVRNSIHMVPAVVSFGFIAVLLGLYGIVYTIDANLPTPLYRADEEAHPEAFITERARHDLKLLTDLGPRVAGGDTSEILAVDILRREINFIIQNAHKNQKIELDMHLVTGSHYLNMTPYGKIVAYSNLQNIVVKLYADNNATQALLVNAHFDSVPTSPGGSDDGINCAVMLEVLRKLSREPQRPLNNIIFLFNGAEETGLQAAHGFITKHKWAKDCKVVLNLEAAGAGGKIILFQSGPSAPWLMNYYNNVPHPYGQAAGEEIFQSNVVPSDTDFRIFRDYGGLYDDFEHIPLGSFQHVGDNTLSLVRDLANAPEVANPKEDPGKVIFFDFLGLFMITYSQAVAQALNYVAVLLSLGIFALSMHSFKLGYTKQTLKYLTLTFGAIIAGWVAAAVFVLVVALIVDKIGYSMSWYRNPWLIFGLYAAPTVAVSSLVLVIPTTFLMYTSLITLSLFVPITGRIGPDKNADLIIGMLSLFFTILITSPFVALVTLVRNSKFLIVFLGVTFAVSFIIIFTPLGFPYSGNKDSPAAERYWILHSRRVFHNEEGAEVKRDSGYFLLNMDRNSPDKVRRHVKDLARAKTLEEDCKSYILCGLPLVHVKMIQIIKYSSWIPAGQPLIPEPARLEVLSKNHTSPTVVRYDVSITGPDRMGLYLSPKRGVKVLNISLMDRMPPEGDKAVWNERDLYFILHIYGKQAAPLRFSFDVEVPANSSGVTTEIAVSGIYVHDEINRKVPHYVQFLNEFPDWVDLTAWLGSYESWWL</sequence>
<feature type="transmembrane region" description="Helical" evidence="15">
    <location>
        <begin position="490"/>
        <end position="513"/>
    </location>
</feature>
<accession>A0A482WDK8</accession>
<evidence type="ECO:0000256" key="4">
    <source>
        <dbReference type="ARBA" id="ARBA00022670"/>
    </source>
</evidence>
<organism evidence="19 20">
    <name type="scientific">Asbolus verrucosus</name>
    <name type="common">Desert ironclad beetle</name>
    <dbReference type="NCBI Taxonomy" id="1661398"/>
    <lineage>
        <taxon>Eukaryota</taxon>
        <taxon>Metazoa</taxon>
        <taxon>Ecdysozoa</taxon>
        <taxon>Arthropoda</taxon>
        <taxon>Hexapoda</taxon>
        <taxon>Insecta</taxon>
        <taxon>Pterygota</taxon>
        <taxon>Neoptera</taxon>
        <taxon>Endopterygota</taxon>
        <taxon>Coleoptera</taxon>
        <taxon>Polyphaga</taxon>
        <taxon>Cucujiformia</taxon>
        <taxon>Tenebrionidae</taxon>
        <taxon>Pimeliinae</taxon>
        <taxon>Asbolus</taxon>
    </lineage>
</organism>
<evidence type="ECO:0000256" key="12">
    <source>
        <dbReference type="ARBA" id="ARBA00023136"/>
    </source>
</evidence>
<evidence type="ECO:0000259" key="17">
    <source>
        <dbReference type="Pfam" id="PF22248"/>
    </source>
</evidence>
<feature type="transmembrane region" description="Helical" evidence="15">
    <location>
        <begin position="445"/>
        <end position="478"/>
    </location>
</feature>
<dbReference type="GO" id="GO:0005789">
    <property type="term" value="C:endoplasmic reticulum membrane"/>
    <property type="evidence" value="ECO:0007669"/>
    <property type="project" value="UniProtKB-SubCell"/>
</dbReference>
<evidence type="ECO:0000256" key="14">
    <source>
        <dbReference type="ARBA" id="ARBA00078796"/>
    </source>
</evidence>
<keyword evidence="4" id="KW-0645">Protease</keyword>
<dbReference type="PANTHER" id="PTHR12147:SF22">
    <property type="entry name" value="ENDOPLASMIC RETICULUM METALLOPEPTIDASE 1"/>
    <property type="match status" value="1"/>
</dbReference>
<dbReference type="Pfam" id="PF22248">
    <property type="entry name" value="ERMP1_C"/>
    <property type="match status" value="1"/>
</dbReference>
<evidence type="ECO:0000256" key="9">
    <source>
        <dbReference type="ARBA" id="ARBA00022833"/>
    </source>
</evidence>
<feature type="domain" description="Peptidase M28" evidence="16">
    <location>
        <begin position="153"/>
        <end position="304"/>
    </location>
</feature>
<keyword evidence="20" id="KW-1185">Reference proteome</keyword>
<gene>
    <name evidence="19" type="ORF">BDFB_003995</name>
</gene>